<dbReference type="InterPro" id="IPR036237">
    <property type="entry name" value="Xyl_isomerase-like_sf"/>
</dbReference>
<proteinExistence type="predicted"/>
<organism evidence="4 5">
    <name type="scientific">Tautonia sociabilis</name>
    <dbReference type="NCBI Taxonomy" id="2080755"/>
    <lineage>
        <taxon>Bacteria</taxon>
        <taxon>Pseudomonadati</taxon>
        <taxon>Planctomycetota</taxon>
        <taxon>Planctomycetia</taxon>
        <taxon>Isosphaerales</taxon>
        <taxon>Isosphaeraceae</taxon>
        <taxon>Tautonia</taxon>
    </lineage>
</organism>
<gene>
    <name evidence="4" type="ORF">TsocGM_19285</name>
</gene>
<dbReference type="PANTHER" id="PTHR43489:SF7">
    <property type="entry name" value="3-DEHYDRO-D-GULOSIDE 4-EPIMERASE-RELATED"/>
    <property type="match status" value="1"/>
</dbReference>
<dbReference type="InterPro" id="IPR006311">
    <property type="entry name" value="TAT_signal"/>
</dbReference>
<reference evidence="4 5" key="2">
    <citation type="submission" date="2019-01" db="EMBL/GenBank/DDBJ databases">
        <title>Tautonia sociabilis, a novel thermotolerant planctomycete of Isosphaeraceae family, isolated from a 4000 m deep subterranean habitat.</title>
        <authorList>
            <person name="Kovaleva O.L."/>
            <person name="Elcheninov A.G."/>
            <person name="Van Heerden E."/>
            <person name="Toshchakov S.V."/>
            <person name="Novikov A."/>
            <person name="Bonch-Osmolovskaya E.A."/>
            <person name="Kublanov I.V."/>
        </authorList>
    </citation>
    <scope>NUCLEOTIDE SEQUENCE [LARGE SCALE GENOMIC DNA]</scope>
    <source>
        <strain evidence="4 5">GM2012</strain>
    </source>
</reference>
<dbReference type="Proteomes" id="UP000280296">
    <property type="component" value="Unassembled WGS sequence"/>
</dbReference>
<keyword evidence="2" id="KW-0732">Signal</keyword>
<feature type="domain" description="Xylose isomerase-like TIM barrel" evidence="3">
    <location>
        <begin position="56"/>
        <end position="289"/>
    </location>
</feature>
<dbReference type="PANTHER" id="PTHR43489">
    <property type="entry name" value="ISOMERASE"/>
    <property type="match status" value="1"/>
</dbReference>
<dbReference type="EMBL" id="RYZH01000043">
    <property type="protein sequence ID" value="RUL84989.1"/>
    <property type="molecule type" value="Genomic_DNA"/>
</dbReference>
<evidence type="ECO:0000313" key="5">
    <source>
        <dbReference type="Proteomes" id="UP000280296"/>
    </source>
</evidence>
<dbReference type="GO" id="GO:0016853">
    <property type="term" value="F:isomerase activity"/>
    <property type="evidence" value="ECO:0007669"/>
    <property type="project" value="UniProtKB-KW"/>
</dbReference>
<keyword evidence="1 4" id="KW-0413">Isomerase</keyword>
<reference evidence="4 5" key="1">
    <citation type="submission" date="2018-12" db="EMBL/GenBank/DDBJ databases">
        <authorList>
            <person name="Toschakov S.V."/>
        </authorList>
    </citation>
    <scope>NUCLEOTIDE SEQUENCE [LARGE SCALE GENOMIC DNA]</scope>
    <source>
        <strain evidence="4 5">GM2012</strain>
    </source>
</reference>
<dbReference type="RefSeq" id="WP_126727096.1">
    <property type="nucleotide sequence ID" value="NZ_RYZH01000043.1"/>
</dbReference>
<evidence type="ECO:0000313" key="4">
    <source>
        <dbReference type="EMBL" id="RUL84989.1"/>
    </source>
</evidence>
<evidence type="ECO:0000256" key="2">
    <source>
        <dbReference type="SAM" id="SignalP"/>
    </source>
</evidence>
<sequence>MIPRRSFLRTAGLGLTASLSAGARPASSQEPSAEKPFRKAIKIGMAPRNLPLVERFKLIKACGFEGVDMDSPNDLPLDEVLRAQEESGLIIHGCVCSTHWASPLSHPDPEVRAKTIAGMTTAMEDCKAYGGTTVLLVPAVVNAEISYADAYQRSQAEIRTLLPKAEETGVTIAFENVWNNFLLSPLEFARYIDEFESDRVGAYFDIGNVVRYGWPEHWVTALGDRIVKLDVKEYSREIMMDEGTGKGFNVPLGEGSVDWPAVRQALDSVGYRGWATAELRGGDADYLKDIAARMDRCFGMA</sequence>
<dbReference type="AlphaFoldDB" id="A0A432MFK9"/>
<dbReference type="Pfam" id="PF01261">
    <property type="entry name" value="AP_endonuc_2"/>
    <property type="match status" value="1"/>
</dbReference>
<feature type="signal peptide" evidence="2">
    <location>
        <begin position="1"/>
        <end position="23"/>
    </location>
</feature>
<dbReference type="InterPro" id="IPR013022">
    <property type="entry name" value="Xyl_isomerase-like_TIM-brl"/>
</dbReference>
<evidence type="ECO:0000259" key="3">
    <source>
        <dbReference type="Pfam" id="PF01261"/>
    </source>
</evidence>
<dbReference type="OrthoDB" id="9782669at2"/>
<dbReference type="InterPro" id="IPR050417">
    <property type="entry name" value="Sugar_Epim/Isomerase"/>
</dbReference>
<evidence type="ECO:0000256" key="1">
    <source>
        <dbReference type="ARBA" id="ARBA00023235"/>
    </source>
</evidence>
<comment type="caution">
    <text evidence="4">The sequence shown here is derived from an EMBL/GenBank/DDBJ whole genome shotgun (WGS) entry which is preliminary data.</text>
</comment>
<dbReference type="PROSITE" id="PS51318">
    <property type="entry name" value="TAT"/>
    <property type="match status" value="1"/>
</dbReference>
<protein>
    <submittedName>
        <fullName evidence="4">Sugar phosphate isomerase/epimerase</fullName>
    </submittedName>
</protein>
<dbReference type="Gene3D" id="3.20.20.150">
    <property type="entry name" value="Divalent-metal-dependent TIM barrel enzymes"/>
    <property type="match status" value="1"/>
</dbReference>
<name>A0A432MFK9_9BACT</name>
<accession>A0A432MFK9</accession>
<keyword evidence="5" id="KW-1185">Reference proteome</keyword>
<feature type="chain" id="PRO_5019541268" evidence="2">
    <location>
        <begin position="24"/>
        <end position="301"/>
    </location>
</feature>
<dbReference type="SUPFAM" id="SSF51658">
    <property type="entry name" value="Xylose isomerase-like"/>
    <property type="match status" value="1"/>
</dbReference>